<dbReference type="InterPro" id="IPR017441">
    <property type="entry name" value="Protein_kinase_ATP_BS"/>
</dbReference>
<evidence type="ECO:0000256" key="3">
    <source>
        <dbReference type="ARBA" id="ARBA00022527"/>
    </source>
</evidence>
<accession>A0A162AGW3</accession>
<proteinExistence type="predicted"/>
<dbReference type="PROSITE" id="PS00108">
    <property type="entry name" value="PROTEIN_KINASE_ST"/>
    <property type="match status" value="1"/>
</dbReference>
<dbReference type="InterPro" id="IPR050167">
    <property type="entry name" value="Ser_Thr_protein_kinase"/>
</dbReference>
<dbReference type="SUPFAM" id="SSF54277">
    <property type="entry name" value="CAD &amp; PB1 domains"/>
    <property type="match status" value="1"/>
</dbReference>
<feature type="binding site" evidence="10">
    <location>
        <position position="782"/>
    </location>
    <ligand>
        <name>ATP</name>
        <dbReference type="ChEBI" id="CHEBI:30616"/>
    </ligand>
</feature>
<evidence type="ECO:0000256" key="9">
    <source>
        <dbReference type="ARBA" id="ARBA00023294"/>
    </source>
</evidence>
<evidence type="ECO:0000256" key="10">
    <source>
        <dbReference type="PROSITE-ProRule" id="PRU10141"/>
    </source>
</evidence>
<keyword evidence="3" id="KW-0723">Serine/threonine-protein kinase</keyword>
<feature type="region of interest" description="Disordered" evidence="11">
    <location>
        <begin position="69"/>
        <end position="139"/>
    </location>
</feature>
<dbReference type="Gene3D" id="3.30.200.20">
    <property type="entry name" value="Phosphorylase Kinase, domain 1"/>
    <property type="match status" value="1"/>
</dbReference>
<keyword evidence="8 10" id="KW-0067">ATP-binding</keyword>
<feature type="region of interest" description="Disordered" evidence="11">
    <location>
        <begin position="1"/>
        <end position="23"/>
    </location>
</feature>
<keyword evidence="2" id="KW-0963">Cytoplasm</keyword>
<organism evidence="13">
    <name type="scientific">Daucus carota subsp. sativus</name>
    <name type="common">Carrot</name>
    <dbReference type="NCBI Taxonomy" id="79200"/>
    <lineage>
        <taxon>Eukaryota</taxon>
        <taxon>Viridiplantae</taxon>
        <taxon>Streptophyta</taxon>
        <taxon>Embryophyta</taxon>
        <taxon>Tracheophyta</taxon>
        <taxon>Spermatophyta</taxon>
        <taxon>Magnoliopsida</taxon>
        <taxon>eudicotyledons</taxon>
        <taxon>Gunneridae</taxon>
        <taxon>Pentapetalae</taxon>
        <taxon>asterids</taxon>
        <taxon>campanulids</taxon>
        <taxon>Apiales</taxon>
        <taxon>Apiaceae</taxon>
        <taxon>Apioideae</taxon>
        <taxon>Scandiceae</taxon>
        <taxon>Daucinae</taxon>
        <taxon>Daucus</taxon>
        <taxon>Daucus sect. Daucus</taxon>
    </lineage>
</organism>
<feature type="compositionally biased region" description="Polar residues" evidence="11">
    <location>
        <begin position="94"/>
        <end position="134"/>
    </location>
</feature>
<protein>
    <recommendedName>
        <fullName evidence="12">Protein kinase domain-containing protein</fullName>
    </recommendedName>
</protein>
<dbReference type="PROSITE" id="PS00107">
    <property type="entry name" value="PROTEIN_KINASE_ATP"/>
    <property type="match status" value="1"/>
</dbReference>
<evidence type="ECO:0000256" key="8">
    <source>
        <dbReference type="ARBA" id="ARBA00022840"/>
    </source>
</evidence>
<dbReference type="GO" id="GO:0010928">
    <property type="term" value="P:regulation of auxin mediated signaling pathway"/>
    <property type="evidence" value="ECO:0007669"/>
    <property type="project" value="UniProtKB-ARBA"/>
</dbReference>
<evidence type="ECO:0000256" key="11">
    <source>
        <dbReference type="SAM" id="MobiDB-lite"/>
    </source>
</evidence>
<dbReference type="SUPFAM" id="SSF56112">
    <property type="entry name" value="Protein kinase-like (PK-like)"/>
    <property type="match status" value="1"/>
</dbReference>
<dbReference type="OMA" id="PERPICK"/>
<keyword evidence="5" id="KW-0808">Transferase</keyword>
<dbReference type="PANTHER" id="PTHR23257:SF792">
    <property type="entry name" value="PROTEIN KINASE DOMAIN-CONTAINING PROTEIN"/>
    <property type="match status" value="1"/>
</dbReference>
<keyword evidence="7" id="KW-0418">Kinase</keyword>
<evidence type="ECO:0000256" key="7">
    <source>
        <dbReference type="ARBA" id="ARBA00022777"/>
    </source>
</evidence>
<feature type="compositionally biased region" description="Basic and acidic residues" evidence="11">
    <location>
        <begin position="77"/>
        <end position="89"/>
    </location>
</feature>
<dbReference type="InterPro" id="IPR001245">
    <property type="entry name" value="Ser-Thr/Tyr_kinase_cat_dom"/>
</dbReference>
<comment type="subcellular location">
    <subcellularLocation>
        <location evidence="1">Cytoplasm</location>
    </subcellularLocation>
</comment>
<dbReference type="InterPro" id="IPR011009">
    <property type="entry name" value="Kinase-like_dom_sf"/>
</dbReference>
<dbReference type="Gene3D" id="1.10.510.10">
    <property type="entry name" value="Transferase(Phosphotransferase) domain 1"/>
    <property type="match status" value="1"/>
</dbReference>
<dbReference type="InterPro" id="IPR000270">
    <property type="entry name" value="PB1_dom"/>
</dbReference>
<dbReference type="FunFam" id="3.10.20.90:FF:000058">
    <property type="entry name" value="Octicosapeptide/phox/Bem1p domain kinase superfamily protein"/>
    <property type="match status" value="1"/>
</dbReference>
<comment type="caution">
    <text evidence="13">The sequence shown here is derived from an EMBL/GenBank/DDBJ whole genome shotgun (WGS) entry which is preliminary data.</text>
</comment>
<feature type="domain" description="Protein kinase" evidence="12">
    <location>
        <begin position="751"/>
        <end position="1017"/>
    </location>
</feature>
<dbReference type="PROSITE" id="PS50011">
    <property type="entry name" value="PROTEIN_KINASE_DOM"/>
    <property type="match status" value="1"/>
</dbReference>
<evidence type="ECO:0000256" key="4">
    <source>
        <dbReference type="ARBA" id="ARBA00022553"/>
    </source>
</evidence>
<reference evidence="13" key="1">
    <citation type="journal article" date="2016" name="Nat. Genet.">
        <title>A high-quality carrot genome assembly provides new insights into carotenoid accumulation and asterid genome evolution.</title>
        <authorList>
            <person name="Iorizzo M."/>
            <person name="Ellison S."/>
            <person name="Senalik D."/>
            <person name="Zeng P."/>
            <person name="Satapoomin P."/>
            <person name="Huang J."/>
            <person name="Bowman M."/>
            <person name="Iovene M."/>
            <person name="Sanseverino W."/>
            <person name="Cavagnaro P."/>
            <person name="Yildiz M."/>
            <person name="Macko-Podgorni A."/>
            <person name="Moranska E."/>
            <person name="Grzebelus E."/>
            <person name="Grzebelus D."/>
            <person name="Ashrafi H."/>
            <person name="Zheng Z."/>
            <person name="Cheng S."/>
            <person name="Spooner D."/>
            <person name="Van Deynze A."/>
            <person name="Simon P."/>
        </authorList>
    </citation>
    <scope>NUCLEOTIDE SEQUENCE [LARGE SCALE GENOMIC DNA]</scope>
    <source>
        <tissue evidence="13">Leaf</tissue>
    </source>
</reference>
<dbReference type="CDD" id="cd13999">
    <property type="entry name" value="STKc_MAP3K-like"/>
    <property type="match status" value="1"/>
</dbReference>
<dbReference type="GO" id="GO:0004674">
    <property type="term" value="F:protein serine/threonine kinase activity"/>
    <property type="evidence" value="ECO:0007669"/>
    <property type="project" value="UniProtKB-KW"/>
</dbReference>
<dbReference type="GO" id="GO:0005524">
    <property type="term" value="F:ATP binding"/>
    <property type="evidence" value="ECO:0007669"/>
    <property type="project" value="UniProtKB-UniRule"/>
</dbReference>
<feature type="compositionally biased region" description="Basic and acidic residues" evidence="11">
    <location>
        <begin position="9"/>
        <end position="21"/>
    </location>
</feature>
<name>A0A162AGW3_DAUCS</name>
<dbReference type="PANTHER" id="PTHR23257">
    <property type="entry name" value="SERINE-THREONINE PROTEIN KINASE"/>
    <property type="match status" value="1"/>
</dbReference>
<dbReference type="SMART" id="SM00666">
    <property type="entry name" value="PB1"/>
    <property type="match status" value="1"/>
</dbReference>
<dbReference type="CDD" id="cd06410">
    <property type="entry name" value="PB1_UP2"/>
    <property type="match status" value="1"/>
</dbReference>
<dbReference type="STRING" id="79200.A0A162AGW3"/>
<keyword evidence="9" id="KW-0927">Auxin signaling pathway</keyword>
<evidence type="ECO:0000259" key="12">
    <source>
        <dbReference type="PROSITE" id="PS50011"/>
    </source>
</evidence>
<keyword evidence="4" id="KW-0597">Phosphoprotein</keyword>
<evidence type="ECO:0000256" key="6">
    <source>
        <dbReference type="ARBA" id="ARBA00022741"/>
    </source>
</evidence>
<dbReference type="GO" id="GO:0005737">
    <property type="term" value="C:cytoplasm"/>
    <property type="evidence" value="ECO:0007669"/>
    <property type="project" value="UniProtKB-SubCell"/>
</dbReference>
<dbReference type="AlphaFoldDB" id="A0A162AGW3"/>
<dbReference type="FunFam" id="1.10.510.10:FF:000142">
    <property type="entry name" value="Octicosapeptide/phox/Bem1p domain kinase superfamily protein"/>
    <property type="match status" value="1"/>
</dbReference>
<dbReference type="Gramene" id="KZN00721">
    <property type="protein sequence ID" value="KZN00721"/>
    <property type="gene ID" value="DCAR_009475"/>
</dbReference>
<gene>
    <name evidence="13" type="ORF">DCAR_009475</name>
</gene>
<dbReference type="PRINTS" id="PR00109">
    <property type="entry name" value="TYRKINASE"/>
</dbReference>
<evidence type="ECO:0000256" key="5">
    <source>
        <dbReference type="ARBA" id="ARBA00022679"/>
    </source>
</evidence>
<evidence type="ECO:0000256" key="1">
    <source>
        <dbReference type="ARBA" id="ARBA00004496"/>
    </source>
</evidence>
<sequence length="1045" mass="117545">MTSEVPGTSEEKSKEYVKEADSSYGNNRLLLNISVQTGEEFSPEFLRDRYPPHGGIDVDQYKHKVGFYADNGQQPVHNEKNDGLIEGTKRRSLSNESIYDRATQSPSTPVHKSNSPFSYQSSAHKSGSPNSYQRSFGYDDSGVSDGNSFSGKMKFLCSYGGRILPRPNDGKLRYVGGETRIISIRKNVTYVELMRKTFAICNQPHTIKYQLPGEDLDALISVSSDEDLHLMIDEYHDLQRSSQRLRIFLVTVNDSDNSCHHDKRAVQHSDADYQYVIAVNGMQDQNLHKSSSRESLTSYWGVNLENSPTFRRDSPTFHPWEIRDGGSSINNMMLSNLNPQACNSPHHKGRPLVRLPSFPAPMQKACNNLPMKIYEVGTLEDSYEVRTQCASKRRSNENIYRDNQDIYVTETNNKDAPLIDLDPSSPLYDQAGDLETDNYMLDKLEIHSKNFPYQNKTNLPSDSNLPHSYHKIAHLKMPHNNRPDLYLKKGIMASLSNSELERLPSDASTLSPEWRMQQTEPTDLITFKASNASKTCIEWDQDMINYVANKESLVGQNQNPAERNASEVVQTYGMEPRLKVENMHIDPNLRINFCKSSQDGSGVSLNLNKDDPNVPNLSELSPVTDTNLVKVAYLYRDMLNDRQSGAERENSTIIVESAQIDNHDRSTVLRVPVIIEDVTDNLPPDMPSTSGVVPLVQDETSASDTESDLLDLNSDCKDGIGAGIGKSISDPVLLEIEAGIYNLQIIRNADLEELQELGSGTYGTVYHGKWRGTDVAIKRIKKSCFAGRSSEQERLSKDFWREAQILSKLHHPNVVAFYGVVPDGPEVTLATVTEFMVNGSLRHVLLRKDRALDRRKKLMIARDAAFGMEYLHMKNIVHFDLKCDNLLVNLGDPKRPICKVGDFGLSRIKRNTLVSGGVRGTLPWMAPELLNGSSSRVSEKVDVYSFGIAMWEILTGEEPYANMHCGAIIGGIVNNTLRPPIPKRCDAEWRRLMEECWSPDPSSRPSFTEIANRLQVMSTAIQPKRPIQLSVQQKDECGSKFIVDY</sequence>
<dbReference type="InterPro" id="IPR000719">
    <property type="entry name" value="Prot_kinase_dom"/>
</dbReference>
<dbReference type="Pfam" id="PF07714">
    <property type="entry name" value="PK_Tyr_Ser-Thr"/>
    <property type="match status" value="1"/>
</dbReference>
<dbReference type="GO" id="GO:0009734">
    <property type="term" value="P:auxin-activated signaling pathway"/>
    <property type="evidence" value="ECO:0007669"/>
    <property type="project" value="UniProtKB-KW"/>
</dbReference>
<evidence type="ECO:0000256" key="2">
    <source>
        <dbReference type="ARBA" id="ARBA00022490"/>
    </source>
</evidence>
<keyword evidence="6 10" id="KW-0547">Nucleotide-binding</keyword>
<dbReference type="SMART" id="SM00220">
    <property type="entry name" value="S_TKc"/>
    <property type="match status" value="1"/>
</dbReference>
<dbReference type="Gene3D" id="3.10.20.90">
    <property type="entry name" value="Phosphatidylinositol 3-kinase Catalytic Subunit, Chain A, domain 1"/>
    <property type="match status" value="1"/>
</dbReference>
<evidence type="ECO:0000313" key="13">
    <source>
        <dbReference type="EMBL" id="KZN00721.1"/>
    </source>
</evidence>
<dbReference type="EMBL" id="LNRQ01000003">
    <property type="protein sequence ID" value="KZN00721.1"/>
    <property type="molecule type" value="Genomic_DNA"/>
</dbReference>
<dbReference type="Pfam" id="PF00564">
    <property type="entry name" value="PB1"/>
    <property type="match status" value="1"/>
</dbReference>
<dbReference type="InterPro" id="IPR008271">
    <property type="entry name" value="Ser/Thr_kinase_AS"/>
</dbReference>
<dbReference type="FunFam" id="3.30.200.20:FF:000081">
    <property type="entry name" value="Octicosapeptide/phox/Bem1p domain kinase superfamily protein"/>
    <property type="match status" value="1"/>
</dbReference>